<gene>
    <name evidence="2" type="ORF">JI741_10475</name>
</gene>
<protein>
    <submittedName>
        <fullName evidence="2">Phage holin family protein</fullName>
    </submittedName>
</protein>
<proteinExistence type="predicted"/>
<organism evidence="2 3">
    <name type="scientific">Chryseolinea lacunae</name>
    <dbReference type="NCBI Taxonomy" id="2801331"/>
    <lineage>
        <taxon>Bacteria</taxon>
        <taxon>Pseudomonadati</taxon>
        <taxon>Bacteroidota</taxon>
        <taxon>Cytophagia</taxon>
        <taxon>Cytophagales</taxon>
        <taxon>Fulvivirgaceae</taxon>
        <taxon>Chryseolinea</taxon>
    </lineage>
</organism>
<reference evidence="2 3" key="1">
    <citation type="submission" date="2021-01" db="EMBL/GenBank/DDBJ databases">
        <title>Chryseolinea sp. Jin1 Genome sequencing and assembly.</title>
        <authorList>
            <person name="Kim I."/>
        </authorList>
    </citation>
    <scope>NUCLEOTIDE SEQUENCE [LARGE SCALE GENOMIC DNA]</scope>
    <source>
        <strain evidence="2 3">Jin1</strain>
    </source>
</reference>
<feature type="transmembrane region" description="Helical" evidence="1">
    <location>
        <begin position="45"/>
        <end position="68"/>
    </location>
</feature>
<dbReference type="Proteomes" id="UP000613030">
    <property type="component" value="Unassembled WGS sequence"/>
</dbReference>
<name>A0ABS1KQC7_9BACT</name>
<keyword evidence="3" id="KW-1185">Reference proteome</keyword>
<dbReference type="Pfam" id="PF07332">
    <property type="entry name" value="Phage_holin_3_6"/>
    <property type="match status" value="1"/>
</dbReference>
<evidence type="ECO:0000313" key="2">
    <source>
        <dbReference type="EMBL" id="MBL0741646.1"/>
    </source>
</evidence>
<sequence length="118" mass="13220">MLKDSILKFLKLDSLIENITGYVEARIELMKLEMKEEVAKGLARVLLFMVLTVVFSLFIVLISIAVAYKIGESLGTFGGFATVAGFYLLIGILLVLFRDTLSESLEKQLAEIMKKKKK</sequence>
<dbReference type="RefSeq" id="WP_202009016.1">
    <property type="nucleotide sequence ID" value="NZ_JAERRB010000003.1"/>
</dbReference>
<dbReference type="InterPro" id="IPR009937">
    <property type="entry name" value="Phage_holin_3_6"/>
</dbReference>
<keyword evidence="1" id="KW-0812">Transmembrane</keyword>
<keyword evidence="1" id="KW-0472">Membrane</keyword>
<accession>A0ABS1KQC7</accession>
<evidence type="ECO:0000313" key="3">
    <source>
        <dbReference type="Proteomes" id="UP000613030"/>
    </source>
</evidence>
<feature type="transmembrane region" description="Helical" evidence="1">
    <location>
        <begin position="74"/>
        <end position="97"/>
    </location>
</feature>
<evidence type="ECO:0000256" key="1">
    <source>
        <dbReference type="SAM" id="Phobius"/>
    </source>
</evidence>
<dbReference type="EMBL" id="JAERRB010000003">
    <property type="protein sequence ID" value="MBL0741646.1"/>
    <property type="molecule type" value="Genomic_DNA"/>
</dbReference>
<comment type="caution">
    <text evidence="2">The sequence shown here is derived from an EMBL/GenBank/DDBJ whole genome shotgun (WGS) entry which is preliminary data.</text>
</comment>
<keyword evidence="1" id="KW-1133">Transmembrane helix</keyword>